<accession>A0A1M4PL90</accession>
<dbReference type="AlphaFoldDB" id="A0A1M4PL90"/>
<dbReference type="OrthoDB" id="581382at2"/>
<reference evidence="1 2" key="1">
    <citation type="submission" date="2016-11" db="EMBL/GenBank/DDBJ databases">
        <authorList>
            <person name="Manzoor S."/>
        </authorList>
    </citation>
    <scope>NUCLEOTIDE SEQUENCE [LARGE SCALE GENOMIC DNA]</scope>
    <source>
        <strain evidence="1">Clostridium ultunense strain Esp</strain>
    </source>
</reference>
<evidence type="ECO:0000313" key="1">
    <source>
        <dbReference type="EMBL" id="SHD76232.1"/>
    </source>
</evidence>
<sequence>MIYDDGVKMDDEMRVEICPRCGNEVMFTHSEYCKICGLSLYNYCLGETISDPSGSYPDRIEYHKNDSDARYCEKCGQPTNYFEEGLLKSWEDAKNLIELNEAEAAEDNFEIPF</sequence>
<gene>
    <name evidence="1" type="ORF">CUESP1_0853</name>
</gene>
<dbReference type="RefSeq" id="WP_025640572.1">
    <property type="nucleotide sequence ID" value="NZ_LT669839.1"/>
</dbReference>
<evidence type="ECO:0000313" key="2">
    <source>
        <dbReference type="Proteomes" id="UP000245423"/>
    </source>
</evidence>
<dbReference type="Proteomes" id="UP000245423">
    <property type="component" value="Chromosome 1"/>
</dbReference>
<protein>
    <submittedName>
        <fullName evidence="1">Uncharacterized protein</fullName>
    </submittedName>
</protein>
<keyword evidence="2" id="KW-1185">Reference proteome</keyword>
<organism evidence="1 2">
    <name type="scientific">[Clostridium] ultunense Esp</name>
    <dbReference type="NCBI Taxonomy" id="1288971"/>
    <lineage>
        <taxon>Bacteria</taxon>
        <taxon>Bacillati</taxon>
        <taxon>Bacillota</taxon>
        <taxon>Tissierellia</taxon>
        <taxon>Tissierellales</taxon>
        <taxon>Tepidimicrobiaceae</taxon>
        <taxon>Schnuerera</taxon>
    </lineage>
</organism>
<proteinExistence type="predicted"/>
<name>A0A1M4PL90_9FIRM</name>
<dbReference type="EMBL" id="LT669839">
    <property type="protein sequence ID" value="SHD76232.1"/>
    <property type="molecule type" value="Genomic_DNA"/>
</dbReference>